<dbReference type="InterPro" id="IPR002692">
    <property type="entry name" value="S45"/>
</dbReference>
<dbReference type="SUPFAM" id="SSF56235">
    <property type="entry name" value="N-terminal nucleophile aminohydrolases (Ntn hydrolases)"/>
    <property type="match status" value="1"/>
</dbReference>
<keyword evidence="4" id="KW-0865">Zymogen</keyword>
<organism evidence="5 6">
    <name type="scientific">Muriicola marianensis</name>
    <dbReference type="NCBI Taxonomy" id="1324801"/>
    <lineage>
        <taxon>Bacteria</taxon>
        <taxon>Pseudomonadati</taxon>
        <taxon>Bacteroidota</taxon>
        <taxon>Flavobacteriia</taxon>
        <taxon>Flavobacteriales</taxon>
        <taxon>Flavobacteriaceae</taxon>
        <taxon>Muriicola</taxon>
    </lineage>
</organism>
<dbReference type="Pfam" id="PF01804">
    <property type="entry name" value="Penicil_amidase"/>
    <property type="match status" value="1"/>
</dbReference>
<evidence type="ECO:0000313" key="5">
    <source>
        <dbReference type="EMBL" id="GGD52730.1"/>
    </source>
</evidence>
<sequence>MKKYSVLTVILLLTCLVYSCGRVRELSELERWTTHAENTTIIRDNFGVPHIYGKTDADAVFGLLYAQCEDDFNRVEQNYIWATGRLAEVEGEDALYSDLRARMFMSQEEAEAMYDNAPEWLRELCLAFADGINYYLHTHPEVEPKLLTRFEPWMPMYFSEGSIGGDIERISTRKLQAMYEKGIEFPKSVEMEIEKKEEELEPQGSNGIAISGNLTQSGNAMLLINPHTSFYFRGEVHAVSEEGLNAYGAVTWGQFFIYQGFNEKTGWMHTSTYTDVIDEFVETVVELDGELFYQYGEELRPVEVSEVKLKYRDGDKIREKTLPYYRTHHGPVTHMEGDRVVATAMMWDPVKALEQSYIRTKQSGYEGFRKMMDIRTNSSNNTVYADAEGNIAYFHGNFIPVRDTLFDYTQPVEGKDPATDWKGLHTVDENILLLNPPNGWIQNCNSTPYTAALEYSPKREDYPRYMSLDRENFRGIHAIELLRDRSGYTLDSLIKLAYDPYLPAFEALIPGLFEAADKTRGLDTETKEAIDMLRQWDFKTSKESVAMTLAHFYGTAYGREGSRPYPMSDMEAMSYFGSESPPEERLRIFKGVLERLNADFGTWKMPWGEVNRYQRLNGDIRQPFDDDQPSIPIGFASGRWGALAAYGARYDNDTKKIYGTRGNSFVAVVEFGDKVKAKSILAGGQSGDPASPHFDDQAQMYADSEFKDVLYYKEDVLKNSESTYHPGER</sequence>
<dbReference type="InterPro" id="IPR029055">
    <property type="entry name" value="Ntn_hydrolases_N"/>
</dbReference>
<dbReference type="InterPro" id="IPR023343">
    <property type="entry name" value="Penicillin_amidase_dom1"/>
</dbReference>
<dbReference type="Gene3D" id="3.60.20.10">
    <property type="entry name" value="Glutamine Phosphoribosylpyrophosphate, subunit 1, domain 1"/>
    <property type="match status" value="1"/>
</dbReference>
<keyword evidence="2" id="KW-0732">Signal</keyword>
<dbReference type="InterPro" id="IPR043146">
    <property type="entry name" value="Penicillin_amidase_N_B-knob"/>
</dbReference>
<proteinExistence type="inferred from homology"/>
<evidence type="ECO:0000256" key="1">
    <source>
        <dbReference type="ARBA" id="ARBA00006586"/>
    </source>
</evidence>
<dbReference type="PANTHER" id="PTHR34218:SF3">
    <property type="entry name" value="ACYL-HOMOSERINE LACTONE ACYLASE PVDQ"/>
    <property type="match status" value="1"/>
</dbReference>
<reference evidence="6" key="1">
    <citation type="journal article" date="2019" name="Int. J. Syst. Evol. Microbiol.">
        <title>The Global Catalogue of Microorganisms (GCM) 10K type strain sequencing project: providing services to taxonomists for standard genome sequencing and annotation.</title>
        <authorList>
            <consortium name="The Broad Institute Genomics Platform"/>
            <consortium name="The Broad Institute Genome Sequencing Center for Infectious Disease"/>
            <person name="Wu L."/>
            <person name="Ma J."/>
        </authorList>
    </citation>
    <scope>NUCLEOTIDE SEQUENCE [LARGE SCALE GENOMIC DNA]</scope>
    <source>
        <strain evidence="6">CGMCC 1.12606</strain>
    </source>
</reference>
<keyword evidence="6" id="KW-1185">Reference proteome</keyword>
<dbReference type="PANTHER" id="PTHR34218">
    <property type="entry name" value="PEPTIDASE S45 PENICILLIN AMIDASE"/>
    <property type="match status" value="1"/>
</dbReference>
<dbReference type="RefSeq" id="WP_188370461.1">
    <property type="nucleotide sequence ID" value="NZ_BMFH01000001.1"/>
</dbReference>
<comment type="caution">
    <text evidence="5">The sequence shown here is derived from an EMBL/GenBank/DDBJ whole genome shotgun (WGS) entry which is preliminary data.</text>
</comment>
<keyword evidence="3" id="KW-0378">Hydrolase</keyword>
<dbReference type="Gene3D" id="2.30.120.10">
    <property type="match status" value="1"/>
</dbReference>
<dbReference type="PROSITE" id="PS51257">
    <property type="entry name" value="PROKAR_LIPOPROTEIN"/>
    <property type="match status" value="1"/>
</dbReference>
<dbReference type="PIRSF" id="PIRSF001227">
    <property type="entry name" value="Pen_acylase"/>
    <property type="match status" value="1"/>
</dbReference>
<evidence type="ECO:0000313" key="6">
    <source>
        <dbReference type="Proteomes" id="UP000625780"/>
    </source>
</evidence>
<dbReference type="InterPro" id="IPR014395">
    <property type="entry name" value="Pen/GL7ACA/AHL_acylase"/>
</dbReference>
<dbReference type="Gene3D" id="1.10.439.10">
    <property type="entry name" value="Penicillin Amidohydrolase, domain 1"/>
    <property type="match status" value="1"/>
</dbReference>
<protein>
    <submittedName>
        <fullName evidence="5">Penicillin amidase</fullName>
    </submittedName>
</protein>
<accession>A0ABQ1R1R7</accession>
<comment type="similarity">
    <text evidence="1">Belongs to the peptidase S45 family.</text>
</comment>
<dbReference type="EMBL" id="BMFH01000001">
    <property type="protein sequence ID" value="GGD52730.1"/>
    <property type="molecule type" value="Genomic_DNA"/>
</dbReference>
<evidence type="ECO:0000256" key="4">
    <source>
        <dbReference type="ARBA" id="ARBA00023145"/>
    </source>
</evidence>
<dbReference type="Gene3D" id="1.10.1400.10">
    <property type="match status" value="1"/>
</dbReference>
<name>A0ABQ1R1R7_9FLAO</name>
<dbReference type="Proteomes" id="UP000625780">
    <property type="component" value="Unassembled WGS sequence"/>
</dbReference>
<evidence type="ECO:0000256" key="3">
    <source>
        <dbReference type="ARBA" id="ARBA00022801"/>
    </source>
</evidence>
<dbReference type="InterPro" id="IPR043147">
    <property type="entry name" value="Penicillin_amidase_A-knob"/>
</dbReference>
<gene>
    <name evidence="5" type="ORF">GCM10011361_19230</name>
</gene>
<dbReference type="CDD" id="cd01936">
    <property type="entry name" value="Ntn_CA"/>
    <property type="match status" value="1"/>
</dbReference>
<evidence type="ECO:0000256" key="2">
    <source>
        <dbReference type="ARBA" id="ARBA00022729"/>
    </source>
</evidence>